<reference evidence="2 3" key="1">
    <citation type="journal article" date="2021" name="Int. J. Syst. Evol. Microbiol.">
        <title>Reticulibacter mediterranei gen. nov., sp. nov., within the new family Reticulibacteraceae fam. nov., and Ktedonospora formicarum gen. nov., sp. nov., Ktedonobacter robiniae sp. nov., Dictyobacter formicarum sp. nov. and Dictyobacter arantiisoli sp. nov., belonging to the class Ktedonobacteria.</title>
        <authorList>
            <person name="Yabe S."/>
            <person name="Zheng Y."/>
            <person name="Wang C.M."/>
            <person name="Sakai Y."/>
            <person name="Abe K."/>
            <person name="Yokota A."/>
            <person name="Donadio S."/>
            <person name="Cavaletti L."/>
            <person name="Monciardini P."/>
        </authorList>
    </citation>
    <scope>NUCLEOTIDE SEQUENCE [LARGE SCALE GENOMIC DNA]</scope>
    <source>
        <strain evidence="2 3">SOSP1-30</strain>
    </source>
</reference>
<organism evidence="2 3">
    <name type="scientific">Ktedonobacter robiniae</name>
    <dbReference type="NCBI Taxonomy" id="2778365"/>
    <lineage>
        <taxon>Bacteria</taxon>
        <taxon>Bacillati</taxon>
        <taxon>Chloroflexota</taxon>
        <taxon>Ktedonobacteria</taxon>
        <taxon>Ktedonobacterales</taxon>
        <taxon>Ktedonobacteraceae</taxon>
        <taxon>Ktedonobacter</taxon>
    </lineage>
</organism>
<dbReference type="InterPro" id="IPR002513">
    <property type="entry name" value="Tn3_Tnp_DDE_dom"/>
</dbReference>
<comment type="caution">
    <text evidence="2">The sequence shown here is derived from an EMBL/GenBank/DDBJ whole genome shotgun (WGS) entry which is preliminary data.</text>
</comment>
<protein>
    <recommendedName>
        <fullName evidence="1">Tn3 transposase DDE domain-containing protein</fullName>
    </recommendedName>
</protein>
<dbReference type="Pfam" id="PF01526">
    <property type="entry name" value="DDE_Tnp_Tn3"/>
    <property type="match status" value="1"/>
</dbReference>
<gene>
    <name evidence="2" type="ORF">KSB_63400</name>
</gene>
<proteinExistence type="predicted"/>
<feature type="domain" description="Tn3 transposase DDE" evidence="1">
    <location>
        <begin position="2"/>
        <end position="49"/>
    </location>
</feature>
<evidence type="ECO:0000313" key="3">
    <source>
        <dbReference type="Proteomes" id="UP000654345"/>
    </source>
</evidence>
<evidence type="ECO:0000259" key="1">
    <source>
        <dbReference type="Pfam" id="PF01526"/>
    </source>
</evidence>
<dbReference type="Proteomes" id="UP000654345">
    <property type="component" value="Unassembled WGS sequence"/>
</dbReference>
<dbReference type="EMBL" id="BNJG01000002">
    <property type="protein sequence ID" value="GHO57865.1"/>
    <property type="molecule type" value="Genomic_DNA"/>
</dbReference>
<accession>A0ABQ3V001</accession>
<evidence type="ECO:0000313" key="2">
    <source>
        <dbReference type="EMBL" id="GHO57865.1"/>
    </source>
</evidence>
<sequence length="63" mass="7251">MVAAIILWNTLELARAVEELRQEGMTIIPEQLAHLSPMDWEHINLTGDYVWDQNVKSPHARQA</sequence>
<keyword evidence="3" id="KW-1185">Reference proteome</keyword>
<name>A0ABQ3V001_9CHLR</name>